<dbReference type="Proteomes" id="UP000643279">
    <property type="component" value="Unassembled WGS sequence"/>
</dbReference>
<name>A0ABQ2AIF0_9MICC</name>
<organism evidence="2 3">
    <name type="scientific">Arthrobacter liuii</name>
    <dbReference type="NCBI Taxonomy" id="1476996"/>
    <lineage>
        <taxon>Bacteria</taxon>
        <taxon>Bacillati</taxon>
        <taxon>Actinomycetota</taxon>
        <taxon>Actinomycetes</taxon>
        <taxon>Micrococcales</taxon>
        <taxon>Micrococcaceae</taxon>
        <taxon>Arthrobacter</taxon>
    </lineage>
</organism>
<protein>
    <submittedName>
        <fullName evidence="2">Uncharacterized protein</fullName>
    </submittedName>
</protein>
<evidence type="ECO:0000256" key="1">
    <source>
        <dbReference type="SAM" id="MobiDB-lite"/>
    </source>
</evidence>
<proteinExistence type="predicted"/>
<accession>A0ABQ2AIF0</accession>
<gene>
    <name evidence="2" type="ORF">GCM10007170_08270</name>
</gene>
<feature type="region of interest" description="Disordered" evidence="1">
    <location>
        <begin position="1"/>
        <end position="36"/>
    </location>
</feature>
<feature type="compositionally biased region" description="Basic and acidic residues" evidence="1">
    <location>
        <begin position="23"/>
        <end position="36"/>
    </location>
</feature>
<reference evidence="3" key="1">
    <citation type="journal article" date="2019" name="Int. J. Syst. Evol. Microbiol.">
        <title>The Global Catalogue of Microorganisms (GCM) 10K type strain sequencing project: providing services to taxonomists for standard genome sequencing and annotation.</title>
        <authorList>
            <consortium name="The Broad Institute Genomics Platform"/>
            <consortium name="The Broad Institute Genome Sequencing Center for Infectious Disease"/>
            <person name="Wu L."/>
            <person name="Ma J."/>
        </authorList>
    </citation>
    <scope>NUCLEOTIDE SEQUENCE [LARGE SCALE GENOMIC DNA]</scope>
    <source>
        <strain evidence="3">CGMCC 1.12778</strain>
    </source>
</reference>
<comment type="caution">
    <text evidence="2">The sequence shown here is derived from an EMBL/GenBank/DDBJ whole genome shotgun (WGS) entry which is preliminary data.</text>
</comment>
<dbReference type="RefSeq" id="WP_188570423.1">
    <property type="nucleotide sequence ID" value="NZ_BMFW01000003.1"/>
</dbReference>
<evidence type="ECO:0000313" key="3">
    <source>
        <dbReference type="Proteomes" id="UP000643279"/>
    </source>
</evidence>
<evidence type="ECO:0000313" key="2">
    <source>
        <dbReference type="EMBL" id="GGH91641.1"/>
    </source>
</evidence>
<dbReference type="EMBL" id="BMFW01000003">
    <property type="protein sequence ID" value="GGH91641.1"/>
    <property type="molecule type" value="Genomic_DNA"/>
</dbReference>
<keyword evidence="3" id="KW-1185">Reference proteome</keyword>
<sequence>MAAEDFFVHREQDTCNEEDPETDSARRAGRFHSDRPGRRVTASAYYRAEHAPALATAILAAMNLDPRRVFAGEPPELNP</sequence>
<feature type="compositionally biased region" description="Basic and acidic residues" evidence="1">
    <location>
        <begin position="1"/>
        <end position="13"/>
    </location>
</feature>